<accession>A0AAV2C842</accession>
<proteinExistence type="predicted"/>
<name>A0AAV2C842_9ROSI</name>
<evidence type="ECO:0008006" key="5">
    <source>
        <dbReference type="Google" id="ProtNLM"/>
    </source>
</evidence>
<evidence type="ECO:0000313" key="4">
    <source>
        <dbReference type="Proteomes" id="UP001497516"/>
    </source>
</evidence>
<reference evidence="3 4" key="1">
    <citation type="submission" date="2024-04" db="EMBL/GenBank/DDBJ databases">
        <authorList>
            <person name="Fracassetti M."/>
        </authorList>
    </citation>
    <scope>NUCLEOTIDE SEQUENCE [LARGE SCALE GENOMIC DNA]</scope>
</reference>
<keyword evidence="1" id="KW-0677">Repeat</keyword>
<dbReference type="Gene3D" id="1.25.40.10">
    <property type="entry name" value="Tetratricopeptide repeat domain"/>
    <property type="match status" value="1"/>
</dbReference>
<dbReference type="AlphaFoldDB" id="A0AAV2C842"/>
<dbReference type="PANTHER" id="PTHR47942:SF63">
    <property type="entry name" value="PENTATRICOPEPTIDE REPEAT-CONTAINING PROTEIN"/>
    <property type="match status" value="1"/>
</dbReference>
<organism evidence="3 4">
    <name type="scientific">Linum trigynum</name>
    <dbReference type="NCBI Taxonomy" id="586398"/>
    <lineage>
        <taxon>Eukaryota</taxon>
        <taxon>Viridiplantae</taxon>
        <taxon>Streptophyta</taxon>
        <taxon>Embryophyta</taxon>
        <taxon>Tracheophyta</taxon>
        <taxon>Spermatophyta</taxon>
        <taxon>Magnoliopsida</taxon>
        <taxon>eudicotyledons</taxon>
        <taxon>Gunneridae</taxon>
        <taxon>Pentapetalae</taxon>
        <taxon>rosids</taxon>
        <taxon>fabids</taxon>
        <taxon>Malpighiales</taxon>
        <taxon>Linaceae</taxon>
        <taxon>Linum</taxon>
    </lineage>
</organism>
<keyword evidence="4" id="KW-1185">Reference proteome</keyword>
<dbReference type="Pfam" id="PF13041">
    <property type="entry name" value="PPR_2"/>
    <property type="match status" value="1"/>
</dbReference>
<dbReference type="InterPro" id="IPR051222">
    <property type="entry name" value="PPR/CCM1_RNA-binding"/>
</dbReference>
<dbReference type="Pfam" id="PF01535">
    <property type="entry name" value="PPR"/>
    <property type="match status" value="2"/>
</dbReference>
<evidence type="ECO:0000256" key="1">
    <source>
        <dbReference type="ARBA" id="ARBA00022737"/>
    </source>
</evidence>
<dbReference type="EMBL" id="OZ034813">
    <property type="protein sequence ID" value="CAL1352056.1"/>
    <property type="molecule type" value="Genomic_DNA"/>
</dbReference>
<dbReference type="InterPro" id="IPR011990">
    <property type="entry name" value="TPR-like_helical_dom_sf"/>
</dbReference>
<feature type="repeat" description="PPR" evidence="2">
    <location>
        <begin position="103"/>
        <end position="137"/>
    </location>
</feature>
<dbReference type="PANTHER" id="PTHR47942">
    <property type="entry name" value="TETRATRICOPEPTIDE REPEAT (TPR)-LIKE SUPERFAMILY PROTEIN-RELATED"/>
    <property type="match status" value="1"/>
</dbReference>
<dbReference type="InterPro" id="IPR002885">
    <property type="entry name" value="PPR_rpt"/>
</dbReference>
<dbReference type="Proteomes" id="UP001497516">
    <property type="component" value="Chromosome 1"/>
</dbReference>
<evidence type="ECO:0000313" key="3">
    <source>
        <dbReference type="EMBL" id="CAL1352056.1"/>
    </source>
</evidence>
<protein>
    <recommendedName>
        <fullName evidence="5">Pentatricopeptide repeat-containing protein</fullName>
    </recommendedName>
</protein>
<sequence>MKGLCKLGKVEEAAALLTGDERAIHWRQIGRCKSFFGRTGNQCLNIYCVMVNVYCSTKGSEKAFALFIYLAEKGHLLKKRSCLKWLSSLEHDIEKCIQLVNYLNIVCSRVISMLLHAGEMGKALKLFKEVKTNGINPDVVTYTMMMHLYCRRPKGLNQMSSLIKFC</sequence>
<dbReference type="PROSITE" id="PS51375">
    <property type="entry name" value="PPR"/>
    <property type="match status" value="1"/>
</dbReference>
<dbReference type="NCBIfam" id="TIGR00756">
    <property type="entry name" value="PPR"/>
    <property type="match status" value="1"/>
</dbReference>
<evidence type="ECO:0000256" key="2">
    <source>
        <dbReference type="PROSITE-ProRule" id="PRU00708"/>
    </source>
</evidence>
<gene>
    <name evidence="3" type="ORF">LTRI10_LOCUS54</name>
</gene>